<dbReference type="SMART" id="SM00060">
    <property type="entry name" value="FN3"/>
    <property type="match status" value="2"/>
</dbReference>
<dbReference type="GO" id="GO:0005581">
    <property type="term" value="C:collagen trimer"/>
    <property type="evidence" value="ECO:0007669"/>
    <property type="project" value="UniProtKB-KW"/>
</dbReference>
<feature type="domain" description="Fibronectin type-III" evidence="2">
    <location>
        <begin position="1"/>
        <end position="46"/>
    </location>
</feature>
<feature type="domain" description="Fibronectin type-III" evidence="2">
    <location>
        <begin position="47"/>
        <end position="137"/>
    </location>
</feature>
<keyword evidence="3" id="KW-0176">Collagen</keyword>
<evidence type="ECO:0000313" key="4">
    <source>
        <dbReference type="Proteomes" id="UP000664940"/>
    </source>
</evidence>
<dbReference type="PANTHER" id="PTHR46708">
    <property type="entry name" value="TENASCIN"/>
    <property type="match status" value="1"/>
</dbReference>
<keyword evidence="1" id="KW-0677">Repeat</keyword>
<dbReference type="Gene3D" id="2.60.40.10">
    <property type="entry name" value="Immunoglobulins"/>
    <property type="match status" value="3"/>
</dbReference>
<dbReference type="InterPro" id="IPR036116">
    <property type="entry name" value="FN3_sf"/>
</dbReference>
<name>A0A834DWN1_9CHIR</name>
<sequence>MVPGSQNNVLLKALLSDTEYKVTVTPIYGDGEGVSVSAPGKTLPPSGPQNLRVSEEWYNSLRITWDPPSSPVKGYRIVYKPVSVAGPTLETFVAANVNTILITNLLSGMDYNVKIFASQASGFSDALTGVVKTLFLGVTDLQADQIQMTSMCAHWQVQRHATAYRIVIESVQDAKKQESTVGGGTSRHCFYGLQPASQYKISVYSKVQEIEGPSVSIVERTRK</sequence>
<dbReference type="PANTHER" id="PTHR46708:SF2">
    <property type="entry name" value="FIBRONECTIN TYPE-III DOMAIN-CONTAINING PROTEIN"/>
    <property type="match status" value="1"/>
</dbReference>
<dbReference type="CDD" id="cd00063">
    <property type="entry name" value="FN3"/>
    <property type="match status" value="1"/>
</dbReference>
<proteinExistence type="predicted"/>
<organism evidence="3 4">
    <name type="scientific">Phyllostomus discolor</name>
    <name type="common">pale spear-nosed bat</name>
    <dbReference type="NCBI Taxonomy" id="89673"/>
    <lineage>
        <taxon>Eukaryota</taxon>
        <taxon>Metazoa</taxon>
        <taxon>Chordata</taxon>
        <taxon>Craniata</taxon>
        <taxon>Vertebrata</taxon>
        <taxon>Euteleostomi</taxon>
        <taxon>Mammalia</taxon>
        <taxon>Eutheria</taxon>
        <taxon>Laurasiatheria</taxon>
        <taxon>Chiroptera</taxon>
        <taxon>Yangochiroptera</taxon>
        <taxon>Phyllostomidae</taxon>
        <taxon>Phyllostominae</taxon>
        <taxon>Phyllostomus</taxon>
    </lineage>
</organism>
<reference evidence="3 4" key="1">
    <citation type="journal article" date="2020" name="Nature">
        <title>Six reference-quality genomes reveal evolution of bat adaptations.</title>
        <authorList>
            <person name="Jebb D."/>
            <person name="Huang Z."/>
            <person name="Pippel M."/>
            <person name="Hughes G.M."/>
            <person name="Lavrichenko K."/>
            <person name="Devanna P."/>
            <person name="Winkler S."/>
            <person name="Jermiin L.S."/>
            <person name="Skirmuntt E.C."/>
            <person name="Katzourakis A."/>
            <person name="Burkitt-Gray L."/>
            <person name="Ray D.A."/>
            <person name="Sullivan K.A.M."/>
            <person name="Roscito J.G."/>
            <person name="Kirilenko B.M."/>
            <person name="Davalos L.M."/>
            <person name="Corthals A.P."/>
            <person name="Power M.L."/>
            <person name="Jones G."/>
            <person name="Ransome R.D."/>
            <person name="Dechmann D.K.N."/>
            <person name="Locatelli A.G."/>
            <person name="Puechmaille S.J."/>
            <person name="Fedrigo O."/>
            <person name="Jarvis E.D."/>
            <person name="Hiller M."/>
            <person name="Vernes S.C."/>
            <person name="Myers E.W."/>
            <person name="Teeling E.C."/>
        </authorList>
    </citation>
    <scope>NUCLEOTIDE SEQUENCE [LARGE SCALE GENOMIC DNA]</scope>
    <source>
        <strain evidence="3">Bat1K_MPI-CBG_1</strain>
    </source>
</reference>
<dbReference type="InterPro" id="IPR003961">
    <property type="entry name" value="FN3_dom"/>
</dbReference>
<dbReference type="AlphaFoldDB" id="A0A834DWN1"/>
<dbReference type="Proteomes" id="UP000664940">
    <property type="component" value="Unassembled WGS sequence"/>
</dbReference>
<dbReference type="SUPFAM" id="SSF49265">
    <property type="entry name" value="Fibronectin type III"/>
    <property type="match status" value="3"/>
</dbReference>
<dbReference type="Pfam" id="PF00041">
    <property type="entry name" value="fn3"/>
    <property type="match status" value="1"/>
</dbReference>
<dbReference type="InterPro" id="IPR013783">
    <property type="entry name" value="Ig-like_fold"/>
</dbReference>
<protein>
    <submittedName>
        <fullName evidence="3">Collagen type XIV alpha 1 chain</fullName>
    </submittedName>
</protein>
<dbReference type="EMBL" id="JABVXQ010000007">
    <property type="protein sequence ID" value="KAF6098965.1"/>
    <property type="molecule type" value="Genomic_DNA"/>
</dbReference>
<dbReference type="PROSITE" id="PS50853">
    <property type="entry name" value="FN3"/>
    <property type="match status" value="2"/>
</dbReference>
<dbReference type="InterPro" id="IPR050991">
    <property type="entry name" value="ECM_Regulatory_Proteins"/>
</dbReference>
<comment type="caution">
    <text evidence="3">The sequence shown here is derived from an EMBL/GenBank/DDBJ whole genome shotgun (WGS) entry which is preliminary data.</text>
</comment>
<dbReference type="FunFam" id="2.60.40.10:FF:000656">
    <property type="entry name" value="collagen alpha-1(XIV) chain isoform X2"/>
    <property type="match status" value="1"/>
</dbReference>
<evidence type="ECO:0000256" key="1">
    <source>
        <dbReference type="ARBA" id="ARBA00022737"/>
    </source>
</evidence>
<gene>
    <name evidence="3" type="ORF">HJG60_003100</name>
</gene>
<dbReference type="FunFam" id="2.60.40.10:FF:000444">
    <property type="entry name" value="Collagen alpha-1(XIV) chain isoform X2"/>
    <property type="match status" value="1"/>
</dbReference>
<accession>A0A834DWN1</accession>
<evidence type="ECO:0000313" key="3">
    <source>
        <dbReference type="EMBL" id="KAF6098965.1"/>
    </source>
</evidence>
<evidence type="ECO:0000259" key="2">
    <source>
        <dbReference type="PROSITE" id="PS50853"/>
    </source>
</evidence>